<dbReference type="OrthoDB" id="3648309at2759"/>
<keyword evidence="5 6" id="KW-0472">Membrane</keyword>
<feature type="transmembrane region" description="Helical" evidence="6">
    <location>
        <begin position="134"/>
        <end position="155"/>
    </location>
</feature>
<feature type="transmembrane region" description="Helical" evidence="6">
    <location>
        <begin position="14"/>
        <end position="35"/>
    </location>
</feature>
<reference evidence="7" key="1">
    <citation type="submission" date="2022-07" db="EMBL/GenBank/DDBJ databases">
        <title>Phylogenomic reconstructions and comparative analyses of Kickxellomycotina fungi.</title>
        <authorList>
            <person name="Reynolds N.K."/>
            <person name="Stajich J.E."/>
            <person name="Barry K."/>
            <person name="Grigoriev I.V."/>
            <person name="Crous P."/>
            <person name="Smith M.E."/>
        </authorList>
    </citation>
    <scope>NUCLEOTIDE SEQUENCE</scope>
    <source>
        <strain evidence="7">NBRC 100468</strain>
    </source>
</reference>
<evidence type="ECO:0000256" key="2">
    <source>
        <dbReference type="ARBA" id="ARBA00005587"/>
    </source>
</evidence>
<dbReference type="InterPro" id="IPR051633">
    <property type="entry name" value="AceTr"/>
</dbReference>
<proteinExistence type="inferred from homology"/>
<comment type="caution">
    <text evidence="7">The sequence shown here is derived from an EMBL/GenBank/DDBJ whole genome shotgun (WGS) entry which is preliminary data.</text>
</comment>
<dbReference type="PANTHER" id="PTHR31123:SF1">
    <property type="entry name" value="ACCUMULATION OF DYADS PROTEIN 2-RELATED"/>
    <property type="match status" value="1"/>
</dbReference>
<dbReference type="EMBL" id="JANBPU010000455">
    <property type="protein sequence ID" value="KAJ1911383.1"/>
    <property type="molecule type" value="Genomic_DNA"/>
</dbReference>
<comment type="subcellular location">
    <subcellularLocation>
        <location evidence="1">Membrane</location>
        <topology evidence="1">Multi-pass membrane protein</topology>
    </subcellularLocation>
</comment>
<name>A0A9W8DIT4_9FUNG</name>
<dbReference type="Proteomes" id="UP001150538">
    <property type="component" value="Unassembled WGS sequence"/>
</dbReference>
<keyword evidence="4 6" id="KW-1133">Transmembrane helix</keyword>
<evidence type="ECO:0000256" key="3">
    <source>
        <dbReference type="ARBA" id="ARBA00022692"/>
    </source>
</evidence>
<gene>
    <name evidence="7" type="ORF">H4219_005958</name>
</gene>
<feature type="transmembrane region" description="Helical" evidence="6">
    <location>
        <begin position="111"/>
        <end position="128"/>
    </location>
</feature>
<dbReference type="InterPro" id="IPR000791">
    <property type="entry name" value="Gpr1/Fun34/SatP-like"/>
</dbReference>
<dbReference type="GO" id="GO:0015123">
    <property type="term" value="F:acetate transmembrane transporter activity"/>
    <property type="evidence" value="ECO:0007669"/>
    <property type="project" value="TreeGrafter"/>
</dbReference>
<dbReference type="Pfam" id="PF01184">
    <property type="entry name" value="Gpr1_Fun34_YaaH"/>
    <property type="match status" value="1"/>
</dbReference>
<dbReference type="AlphaFoldDB" id="A0A9W8DIT4"/>
<feature type="transmembrane region" description="Helical" evidence="6">
    <location>
        <begin position="47"/>
        <end position="65"/>
    </location>
</feature>
<evidence type="ECO:0000256" key="1">
    <source>
        <dbReference type="ARBA" id="ARBA00004141"/>
    </source>
</evidence>
<keyword evidence="8" id="KW-1185">Reference proteome</keyword>
<evidence type="ECO:0000256" key="5">
    <source>
        <dbReference type="ARBA" id="ARBA00023136"/>
    </source>
</evidence>
<protein>
    <submittedName>
        <fullName evidence="7">Uncharacterized protein</fullName>
    </submittedName>
</protein>
<feature type="transmembrane region" description="Helical" evidence="6">
    <location>
        <begin position="71"/>
        <end position="90"/>
    </location>
</feature>
<dbReference type="NCBIfam" id="NF038013">
    <property type="entry name" value="AceTr_1"/>
    <property type="match status" value="1"/>
</dbReference>
<dbReference type="PANTHER" id="PTHR31123">
    <property type="entry name" value="ACCUMULATION OF DYADS PROTEIN 2-RELATED"/>
    <property type="match status" value="1"/>
</dbReference>
<organism evidence="7 8">
    <name type="scientific">Mycoemilia scoparia</name>
    <dbReference type="NCBI Taxonomy" id="417184"/>
    <lineage>
        <taxon>Eukaryota</taxon>
        <taxon>Fungi</taxon>
        <taxon>Fungi incertae sedis</taxon>
        <taxon>Zoopagomycota</taxon>
        <taxon>Kickxellomycotina</taxon>
        <taxon>Kickxellomycetes</taxon>
        <taxon>Kickxellales</taxon>
        <taxon>Kickxellaceae</taxon>
        <taxon>Mycoemilia</taxon>
    </lineage>
</organism>
<evidence type="ECO:0000256" key="6">
    <source>
        <dbReference type="SAM" id="Phobius"/>
    </source>
</evidence>
<accession>A0A9W8DIT4</accession>
<sequence>MTSPFRQFADARPMGWAGFAIVLFVLGLHSGAIALPFSTGVTSSQIATDLFLGGVVLLLAGLWSFPNNDTFGATLFTVYGAFFISLGYSGSRGDSSTNDAVGADRGFRHSFGTFFLAFVLFNFFLLLSSLKNHIGHLVFLFILEITWILLTAGVWTGKRTVVKSGGWFAFFSSLIAFYHLGSTILNKDNFFVNLPSGRLLKKGEQQQHQPEATAESQV</sequence>
<keyword evidence="3 6" id="KW-0812">Transmembrane</keyword>
<comment type="similarity">
    <text evidence="2">Belongs to the acetate uptake transporter (AceTr) (TC 2.A.96) family.</text>
</comment>
<evidence type="ECO:0000256" key="4">
    <source>
        <dbReference type="ARBA" id="ARBA00022989"/>
    </source>
</evidence>
<evidence type="ECO:0000313" key="7">
    <source>
        <dbReference type="EMBL" id="KAJ1911383.1"/>
    </source>
</evidence>
<evidence type="ECO:0000313" key="8">
    <source>
        <dbReference type="Proteomes" id="UP001150538"/>
    </source>
</evidence>
<dbReference type="GO" id="GO:0005886">
    <property type="term" value="C:plasma membrane"/>
    <property type="evidence" value="ECO:0007669"/>
    <property type="project" value="TreeGrafter"/>
</dbReference>
<feature type="transmembrane region" description="Helical" evidence="6">
    <location>
        <begin position="167"/>
        <end position="185"/>
    </location>
</feature>